<comment type="caution">
    <text evidence="1">The sequence shown here is derived from an EMBL/GenBank/DDBJ whole genome shotgun (WGS) entry which is preliminary data.</text>
</comment>
<dbReference type="PANTHER" id="PTHR46082:SF6">
    <property type="entry name" value="AAA+ ATPASE DOMAIN-CONTAINING PROTEIN-RELATED"/>
    <property type="match status" value="1"/>
</dbReference>
<sequence>MFTNKEHTPLENAVPEEYTVTSGFQDPPLWVTASKRCLNILEAMPSTGELSIFEACYEIGRACNKFRDFAGARRYYGRAKRGYEKAQGPESEKALELSYFLILCTLWKDTDERIEKYKELAEKAKSVLGEEHPLTLRTLNELGVDLKSLGDYQEAKEFLEPCLAGRERVLGMDDLETLKTAGNLGQVYEMLEKKNNTFGNYKRALELHERTLVGFEKQLGKTHSNTLATLVNIACVYQNDRRHHNAFITFSQALAGYETQLGTEHKDTKDCAKNLAATAACAREKQFLTKLLKVYPHILIDTPAFGEFI</sequence>
<evidence type="ECO:0008006" key="3">
    <source>
        <dbReference type="Google" id="ProtNLM"/>
    </source>
</evidence>
<protein>
    <recommendedName>
        <fullName evidence="3">TPR-like protein</fullName>
    </recommendedName>
</protein>
<dbReference type="EMBL" id="BRXY01000242">
    <property type="protein sequence ID" value="GMH80257.1"/>
    <property type="molecule type" value="Genomic_DNA"/>
</dbReference>
<dbReference type="InterPro" id="IPR053137">
    <property type="entry name" value="NLR-like"/>
</dbReference>
<evidence type="ECO:0000313" key="1">
    <source>
        <dbReference type="EMBL" id="GMH80257.1"/>
    </source>
</evidence>
<dbReference type="SUPFAM" id="SSF48452">
    <property type="entry name" value="TPR-like"/>
    <property type="match status" value="2"/>
</dbReference>
<evidence type="ECO:0000313" key="2">
    <source>
        <dbReference type="Proteomes" id="UP001165085"/>
    </source>
</evidence>
<proteinExistence type="predicted"/>
<dbReference type="Pfam" id="PF13374">
    <property type="entry name" value="TPR_10"/>
    <property type="match status" value="1"/>
</dbReference>
<gene>
    <name evidence="1" type="ORF">TrST_g7812</name>
</gene>
<reference evidence="2" key="1">
    <citation type="journal article" date="2023" name="Commun. Biol.">
        <title>Genome analysis of Parmales, the sister group of diatoms, reveals the evolutionary specialization of diatoms from phago-mixotrophs to photoautotrophs.</title>
        <authorList>
            <person name="Ban H."/>
            <person name="Sato S."/>
            <person name="Yoshikawa S."/>
            <person name="Yamada K."/>
            <person name="Nakamura Y."/>
            <person name="Ichinomiya M."/>
            <person name="Sato N."/>
            <person name="Blanc-Mathieu R."/>
            <person name="Endo H."/>
            <person name="Kuwata A."/>
            <person name="Ogata H."/>
        </authorList>
    </citation>
    <scope>NUCLEOTIDE SEQUENCE [LARGE SCALE GENOMIC DNA]</scope>
    <source>
        <strain evidence="2">NIES 3701</strain>
    </source>
</reference>
<dbReference type="PANTHER" id="PTHR46082">
    <property type="entry name" value="ATP/GTP-BINDING PROTEIN-RELATED"/>
    <property type="match status" value="1"/>
</dbReference>
<dbReference type="AlphaFoldDB" id="A0A9W7B347"/>
<dbReference type="Proteomes" id="UP001165085">
    <property type="component" value="Unassembled WGS sequence"/>
</dbReference>
<keyword evidence="2" id="KW-1185">Reference proteome</keyword>
<name>A0A9W7B347_9STRA</name>
<dbReference type="InterPro" id="IPR011990">
    <property type="entry name" value="TPR-like_helical_dom_sf"/>
</dbReference>
<organism evidence="1 2">
    <name type="scientific">Triparma strigata</name>
    <dbReference type="NCBI Taxonomy" id="1606541"/>
    <lineage>
        <taxon>Eukaryota</taxon>
        <taxon>Sar</taxon>
        <taxon>Stramenopiles</taxon>
        <taxon>Ochrophyta</taxon>
        <taxon>Bolidophyceae</taxon>
        <taxon>Parmales</taxon>
        <taxon>Triparmaceae</taxon>
        <taxon>Triparma</taxon>
    </lineage>
</organism>
<dbReference type="Pfam" id="PF13424">
    <property type="entry name" value="TPR_12"/>
    <property type="match status" value="1"/>
</dbReference>
<dbReference type="OrthoDB" id="197174at2759"/>
<dbReference type="Gene3D" id="1.25.40.10">
    <property type="entry name" value="Tetratricopeptide repeat domain"/>
    <property type="match status" value="1"/>
</dbReference>
<accession>A0A9W7B347</accession>